<dbReference type="EMBL" id="CAJNIZ010014192">
    <property type="protein sequence ID" value="CAE7358982.1"/>
    <property type="molecule type" value="Genomic_DNA"/>
</dbReference>
<comment type="caution">
    <text evidence="2">The sequence shown here is derived from an EMBL/GenBank/DDBJ whole genome shotgun (WGS) entry which is preliminary data.</text>
</comment>
<evidence type="ECO:0000313" key="3">
    <source>
        <dbReference type="Proteomes" id="UP000649617"/>
    </source>
</evidence>
<feature type="region of interest" description="Disordered" evidence="1">
    <location>
        <begin position="255"/>
        <end position="303"/>
    </location>
</feature>
<sequence length="685" mass="77224">MALLNGYNLLSKAGRQPLKQVLAGHRPYLAVVAFDCRIWLPLTNLSPEQAWDELRRGVGRRALHLVRWICREQDRAGRYYLVENPCGSAAWVFEGILGKLLEQAHGKFLYGDQCRFGKRDSESKRPVRKRTGWLSNSESILNQLGKQCTLPGSVKEEEPAEDEWRLEGGDRLLRLHRVPRRRLFLPLSSTAPPCPLASLQSRRRTMMVLQDGTRRRERVDNWHEASWNPHGISMDHLWTGTTEFLLQTAGTALEEEIQQQRQQQPPPDQHGHFDGSAAPFDSAAYPEDHLSDYEPSPVERPSDTVGLLESTLDYVQQEGGPRWNKINIDTDLGKAWLSLEGGSADVSLNLSSTSARRLKKPQPHAGPHDVPLRRSYLLLDDGTVLTTDWEAWGTMSPASQVRPLVAPQRRLYLVLFGKEVGEDDAGDEPDQLQQREEARERKWQALPRELKLAIKRVRENLGHASQPALLRALRIALASEVAIKAARLFRCPECPRLREPRRPRPSKLPIANEFNIMIGIDIFNVKDSAGESWTFLNTLRQGTSYQVCTLLGETHGNPTGRVVLEALNSSWINWAGYPERGIVTDRAKYFLAELAEDFWTRMPGRTCGFGITVATWTGREAWCDMEADLQESGLVAASGWFAGGPGVDRGHQPEQELFDKEIRLFAGPVGSWARYPPAGRSGRRC</sequence>
<accession>A0A812PH91</accession>
<gene>
    <name evidence="2" type="ORF">SPIL2461_LOCUS8570</name>
</gene>
<proteinExistence type="predicted"/>
<protein>
    <submittedName>
        <fullName evidence="2">Uncharacterized protein</fullName>
    </submittedName>
</protein>
<name>A0A812PH91_SYMPI</name>
<dbReference type="AlphaFoldDB" id="A0A812PH91"/>
<organism evidence="2 3">
    <name type="scientific">Symbiodinium pilosum</name>
    <name type="common">Dinoflagellate</name>
    <dbReference type="NCBI Taxonomy" id="2952"/>
    <lineage>
        <taxon>Eukaryota</taxon>
        <taxon>Sar</taxon>
        <taxon>Alveolata</taxon>
        <taxon>Dinophyceae</taxon>
        <taxon>Suessiales</taxon>
        <taxon>Symbiodiniaceae</taxon>
        <taxon>Symbiodinium</taxon>
    </lineage>
</organism>
<dbReference type="Proteomes" id="UP000649617">
    <property type="component" value="Unassembled WGS sequence"/>
</dbReference>
<evidence type="ECO:0000313" key="2">
    <source>
        <dbReference type="EMBL" id="CAE7358982.1"/>
    </source>
</evidence>
<keyword evidence="3" id="KW-1185">Reference proteome</keyword>
<reference evidence="2" key="1">
    <citation type="submission" date="2021-02" db="EMBL/GenBank/DDBJ databases">
        <authorList>
            <person name="Dougan E. K."/>
            <person name="Rhodes N."/>
            <person name="Thang M."/>
            <person name="Chan C."/>
        </authorList>
    </citation>
    <scope>NUCLEOTIDE SEQUENCE</scope>
</reference>
<evidence type="ECO:0000256" key="1">
    <source>
        <dbReference type="SAM" id="MobiDB-lite"/>
    </source>
</evidence>